<proteinExistence type="predicted"/>
<evidence type="ECO:0000313" key="2">
    <source>
        <dbReference type="Proteomes" id="UP001550044"/>
    </source>
</evidence>
<evidence type="ECO:0000313" key="1">
    <source>
        <dbReference type="EMBL" id="MET8437148.1"/>
    </source>
</evidence>
<keyword evidence="2" id="KW-1185">Reference proteome</keyword>
<reference evidence="1 2" key="1">
    <citation type="submission" date="2024-06" db="EMBL/GenBank/DDBJ databases">
        <title>The Natural Products Discovery Center: Release of the First 8490 Sequenced Strains for Exploring Actinobacteria Biosynthetic Diversity.</title>
        <authorList>
            <person name="Kalkreuter E."/>
            <person name="Kautsar S.A."/>
            <person name="Yang D."/>
            <person name="Bader C.D."/>
            <person name="Teijaro C.N."/>
            <person name="Fluegel L."/>
            <person name="Davis C.M."/>
            <person name="Simpson J.R."/>
            <person name="Lauterbach L."/>
            <person name="Steele A.D."/>
            <person name="Gui C."/>
            <person name="Meng S."/>
            <person name="Li G."/>
            <person name="Viehrig K."/>
            <person name="Ye F."/>
            <person name="Su P."/>
            <person name="Kiefer A.F."/>
            <person name="Nichols A."/>
            <person name="Cepeda A.J."/>
            <person name="Yan W."/>
            <person name="Fan B."/>
            <person name="Jiang Y."/>
            <person name="Adhikari A."/>
            <person name="Zheng C.-J."/>
            <person name="Schuster L."/>
            <person name="Cowan T.M."/>
            <person name="Smanski M.J."/>
            <person name="Chevrette M.G."/>
            <person name="De Carvalho L.P.S."/>
            <person name="Shen B."/>
        </authorList>
    </citation>
    <scope>NUCLEOTIDE SEQUENCE [LARGE SCALE GENOMIC DNA]</scope>
    <source>
        <strain evidence="1 2">NPDC005137</strain>
    </source>
</reference>
<comment type="caution">
    <text evidence="1">The sequence shown here is derived from an EMBL/GenBank/DDBJ whole genome shotgun (WGS) entry which is preliminary data.</text>
</comment>
<gene>
    <name evidence="1" type="ORF">ABZV61_31170</name>
</gene>
<dbReference type="Proteomes" id="UP001550044">
    <property type="component" value="Unassembled WGS sequence"/>
</dbReference>
<dbReference type="RefSeq" id="WP_093771331.1">
    <property type="nucleotide sequence ID" value="NZ_JBEOSG010000003.1"/>
</dbReference>
<accession>A0ABV2UH17</accession>
<name>A0ABV2UH17_9ACTN</name>
<protein>
    <submittedName>
        <fullName evidence="1">Uncharacterized protein</fullName>
    </submittedName>
</protein>
<dbReference type="EMBL" id="JBEXIP010000034">
    <property type="protein sequence ID" value="MET8437148.1"/>
    <property type="molecule type" value="Genomic_DNA"/>
</dbReference>
<sequence>MAHTQKLNMVRDVDALARQARFGALPERIRPEDTTEVVPIIARYPSQDLYDHEKSLTCKFI</sequence>
<organism evidence="1 2">
    <name type="scientific">Streptomyces sp. 900116325</name>
    <dbReference type="NCBI Taxonomy" id="3154295"/>
    <lineage>
        <taxon>Bacteria</taxon>
        <taxon>Bacillati</taxon>
        <taxon>Actinomycetota</taxon>
        <taxon>Actinomycetes</taxon>
        <taxon>Kitasatosporales</taxon>
        <taxon>Streptomycetaceae</taxon>
        <taxon>Streptomyces</taxon>
    </lineage>
</organism>